<dbReference type="Pfam" id="PF00069">
    <property type="entry name" value="Pkinase"/>
    <property type="match status" value="1"/>
</dbReference>
<protein>
    <submittedName>
        <fullName evidence="3">Kinase-like protein</fullName>
    </submittedName>
</protein>
<dbReference type="PROSITE" id="PS50011">
    <property type="entry name" value="PROTEIN_KINASE_DOM"/>
    <property type="match status" value="1"/>
</dbReference>
<organism evidence="3 4">
    <name type="scientific">Hyaloscypha variabilis (strain UAMH 11265 / GT02V1 / F)</name>
    <name type="common">Meliniomyces variabilis</name>
    <dbReference type="NCBI Taxonomy" id="1149755"/>
    <lineage>
        <taxon>Eukaryota</taxon>
        <taxon>Fungi</taxon>
        <taxon>Dikarya</taxon>
        <taxon>Ascomycota</taxon>
        <taxon>Pezizomycotina</taxon>
        <taxon>Leotiomycetes</taxon>
        <taxon>Helotiales</taxon>
        <taxon>Hyaloscyphaceae</taxon>
        <taxon>Hyaloscypha</taxon>
        <taxon>Hyaloscypha variabilis</taxon>
    </lineage>
</organism>
<dbReference type="InterPro" id="IPR052751">
    <property type="entry name" value="Plant_MAPKKK"/>
</dbReference>
<evidence type="ECO:0000259" key="2">
    <source>
        <dbReference type="PROSITE" id="PS50011"/>
    </source>
</evidence>
<evidence type="ECO:0000313" key="4">
    <source>
        <dbReference type="Proteomes" id="UP000235786"/>
    </source>
</evidence>
<dbReference type="EMBL" id="KZ613938">
    <property type="protein sequence ID" value="PMD47534.1"/>
    <property type="molecule type" value="Genomic_DNA"/>
</dbReference>
<accession>A0A2J6S9U4</accession>
<dbReference type="PANTHER" id="PTHR48011:SF4">
    <property type="entry name" value="MITOGEN-ACTIVATED PROTEIN KINASE KINASE KINASE 19"/>
    <property type="match status" value="1"/>
</dbReference>
<dbReference type="Gene3D" id="1.10.510.10">
    <property type="entry name" value="Transferase(Phosphotransferase) domain 1"/>
    <property type="match status" value="1"/>
</dbReference>
<dbReference type="STRING" id="1149755.A0A2J6S9U4"/>
<gene>
    <name evidence="3" type="ORF">L207DRAFT_576311</name>
</gene>
<dbReference type="InterPro" id="IPR011009">
    <property type="entry name" value="Kinase-like_dom_sf"/>
</dbReference>
<keyword evidence="3" id="KW-0808">Transferase</keyword>
<dbReference type="SUPFAM" id="SSF56112">
    <property type="entry name" value="Protein kinase-like (PK-like)"/>
    <property type="match status" value="1"/>
</dbReference>
<dbReference type="AlphaFoldDB" id="A0A2J6S9U4"/>
<dbReference type="GO" id="GO:0005524">
    <property type="term" value="F:ATP binding"/>
    <property type="evidence" value="ECO:0007669"/>
    <property type="project" value="InterPro"/>
</dbReference>
<keyword evidence="4" id="KW-1185">Reference proteome</keyword>
<evidence type="ECO:0000256" key="1">
    <source>
        <dbReference type="SAM" id="MobiDB-lite"/>
    </source>
</evidence>
<dbReference type="Proteomes" id="UP000235786">
    <property type="component" value="Unassembled WGS sequence"/>
</dbReference>
<dbReference type="InterPro" id="IPR000719">
    <property type="entry name" value="Prot_kinase_dom"/>
</dbReference>
<reference evidence="3 4" key="1">
    <citation type="submission" date="2016-04" db="EMBL/GenBank/DDBJ databases">
        <title>A degradative enzymes factory behind the ericoid mycorrhizal symbiosis.</title>
        <authorList>
            <consortium name="DOE Joint Genome Institute"/>
            <person name="Martino E."/>
            <person name="Morin E."/>
            <person name="Grelet G."/>
            <person name="Kuo A."/>
            <person name="Kohler A."/>
            <person name="Daghino S."/>
            <person name="Barry K."/>
            <person name="Choi C."/>
            <person name="Cichocki N."/>
            <person name="Clum A."/>
            <person name="Copeland A."/>
            <person name="Hainaut M."/>
            <person name="Haridas S."/>
            <person name="Labutti K."/>
            <person name="Lindquist E."/>
            <person name="Lipzen A."/>
            <person name="Khouja H.-R."/>
            <person name="Murat C."/>
            <person name="Ohm R."/>
            <person name="Olson A."/>
            <person name="Spatafora J."/>
            <person name="Veneault-Fourrey C."/>
            <person name="Henrissat B."/>
            <person name="Grigoriev I."/>
            <person name="Martin F."/>
            <person name="Perotto S."/>
        </authorList>
    </citation>
    <scope>NUCLEOTIDE SEQUENCE [LARGE SCALE GENOMIC DNA]</scope>
    <source>
        <strain evidence="3 4">F</strain>
    </source>
</reference>
<evidence type="ECO:0000313" key="3">
    <source>
        <dbReference type="EMBL" id="PMD47534.1"/>
    </source>
</evidence>
<feature type="compositionally biased region" description="Basic and acidic residues" evidence="1">
    <location>
        <begin position="306"/>
        <end position="330"/>
    </location>
</feature>
<proteinExistence type="predicted"/>
<dbReference type="GO" id="GO:0007165">
    <property type="term" value="P:signal transduction"/>
    <property type="evidence" value="ECO:0007669"/>
    <property type="project" value="TreeGrafter"/>
</dbReference>
<feature type="domain" description="Protein kinase" evidence="2">
    <location>
        <begin position="21"/>
        <end position="299"/>
    </location>
</feature>
<name>A0A2J6S9U4_HYAVF</name>
<sequence length="349" mass="40261">MGVSSDPRKRKSRYRPWDGNIHNLEPLGNGVSGVVLAIDEKRVAKIDIGSQRSIEDAEKEREIYRRLNQQHHKHVLWCYEVDNPSGLVLERCDDTIRKCLRSRYRSTAPPEDVVKKWAFEAAQGLAYIHRCGVVQVDVGCHNMMLSADGTVKLGDFAGSSLDGSRPTVDYEARSKLPGNDEPDEISDRFALGSAIFEMATGLAPYQDRSWREVHGLFKREKFPRLTSMPELDRIIRKCWMQEYRTTQEVVRDLEDVAYEDFDSSSTLVQSQESLNLDLEESSPDRQPSTKHTYVEHAKNPRHKPRKYELDPEQWDKRRTHGGEKKRDDKGGGLLPKLFSWRSYTYHVRV</sequence>
<dbReference type="PANTHER" id="PTHR48011">
    <property type="entry name" value="CCR4-NOT TRANSCRIPTIONAL COMPLEX SUBUNIT CAF120-RELATED"/>
    <property type="match status" value="1"/>
</dbReference>
<feature type="region of interest" description="Disordered" evidence="1">
    <location>
        <begin position="163"/>
        <end position="182"/>
    </location>
</feature>
<dbReference type="GO" id="GO:0004672">
    <property type="term" value="F:protein kinase activity"/>
    <property type="evidence" value="ECO:0007669"/>
    <property type="project" value="InterPro"/>
</dbReference>
<feature type="region of interest" description="Disordered" evidence="1">
    <location>
        <begin position="269"/>
        <end position="331"/>
    </location>
</feature>
<keyword evidence="3" id="KW-0418">Kinase</keyword>
<dbReference type="OrthoDB" id="1668230at2759"/>